<comment type="similarity">
    <text evidence="8">In the C-terminal section; belongs to the anthranilate phosphoribosyltransferase family.</text>
</comment>
<evidence type="ECO:0000256" key="2">
    <source>
        <dbReference type="ARBA" id="ARBA00022605"/>
    </source>
</evidence>
<dbReference type="InterPro" id="IPR017459">
    <property type="entry name" value="Glycosyl_Trfase_fam3_N_dom"/>
</dbReference>
<evidence type="ECO:0000313" key="13">
    <source>
        <dbReference type="Proteomes" id="UP000568050"/>
    </source>
</evidence>
<keyword evidence="9" id="KW-0460">Magnesium</keyword>
<evidence type="ECO:0000256" key="7">
    <source>
        <dbReference type="ARBA" id="ARBA00052328"/>
    </source>
</evidence>
<dbReference type="Pfam" id="PF00591">
    <property type="entry name" value="Glycos_transf_3"/>
    <property type="match status" value="1"/>
</dbReference>
<comment type="cofactor">
    <cofactor evidence="9">
        <name>Mg(2+)</name>
        <dbReference type="ChEBI" id="CHEBI:18420"/>
    </cofactor>
    <text evidence="9">Binds 2 magnesium ions per monomer.</text>
</comment>
<evidence type="ECO:0000256" key="4">
    <source>
        <dbReference type="ARBA" id="ARBA00022679"/>
    </source>
</evidence>
<proteinExistence type="inferred from homology"/>
<feature type="binding site" evidence="9">
    <location>
        <position position="118"/>
    </location>
    <ligand>
        <name>anthranilate</name>
        <dbReference type="ChEBI" id="CHEBI:16567"/>
        <label>1</label>
    </ligand>
</feature>
<feature type="binding site" evidence="9">
    <location>
        <position position="99"/>
    </location>
    <ligand>
        <name>Mg(2+)</name>
        <dbReference type="ChEBI" id="CHEBI:18420"/>
        <label>1</label>
    </ligand>
</feature>
<keyword evidence="6 9" id="KW-0057">Aromatic amino acid biosynthesis</keyword>
<gene>
    <name evidence="9" type="primary">trpD</name>
    <name evidence="12" type="ORF">FHX50_000514</name>
</gene>
<keyword evidence="2 9" id="KW-0028">Amino-acid biosynthesis</keyword>
<organism evidence="12 13">
    <name type="scientific">Helcobacillus massiliensis</name>
    <dbReference type="NCBI Taxonomy" id="521392"/>
    <lineage>
        <taxon>Bacteria</taxon>
        <taxon>Bacillati</taxon>
        <taxon>Actinomycetota</taxon>
        <taxon>Actinomycetes</taxon>
        <taxon>Micrococcales</taxon>
        <taxon>Dermabacteraceae</taxon>
        <taxon>Helcobacillus</taxon>
    </lineage>
</organism>
<comment type="similarity">
    <text evidence="9">Belongs to the anthranilate phosphoribosyltransferase family.</text>
</comment>
<protein>
    <recommendedName>
        <fullName evidence="9">Anthranilate phosphoribosyltransferase</fullName>
        <ecNumber evidence="9">2.4.2.18</ecNumber>
    </recommendedName>
</protein>
<feature type="binding site" evidence="9">
    <location>
        <position position="232"/>
    </location>
    <ligand>
        <name>Mg(2+)</name>
        <dbReference type="ChEBI" id="CHEBI:18420"/>
        <label>2</label>
    </ligand>
</feature>
<dbReference type="Proteomes" id="UP000568050">
    <property type="component" value="Unassembled WGS sequence"/>
</dbReference>
<evidence type="ECO:0000256" key="8">
    <source>
        <dbReference type="ARBA" id="ARBA00061188"/>
    </source>
</evidence>
<evidence type="ECO:0000259" key="11">
    <source>
        <dbReference type="Pfam" id="PF02885"/>
    </source>
</evidence>
<feature type="binding site" evidence="9">
    <location>
        <position position="95"/>
    </location>
    <ligand>
        <name>5-phospho-alpha-D-ribose 1-diphosphate</name>
        <dbReference type="ChEBI" id="CHEBI:58017"/>
    </ligand>
</feature>
<feature type="domain" description="Glycosyl transferase family 3 N-terminal" evidence="11">
    <location>
        <begin position="12"/>
        <end position="73"/>
    </location>
</feature>
<feature type="domain" description="Glycosyl transferase family 3" evidence="10">
    <location>
        <begin position="82"/>
        <end position="338"/>
    </location>
</feature>
<dbReference type="PANTHER" id="PTHR43285:SF2">
    <property type="entry name" value="ANTHRANILATE PHOSPHORIBOSYLTRANSFERASE"/>
    <property type="match status" value="1"/>
</dbReference>
<comment type="caution">
    <text evidence="9">Lacks conserved residue(s) required for the propagation of feature annotation.</text>
</comment>
<evidence type="ECO:0000256" key="9">
    <source>
        <dbReference type="HAMAP-Rule" id="MF_00211"/>
    </source>
</evidence>
<feature type="binding site" evidence="9">
    <location>
        <position position="231"/>
    </location>
    <ligand>
        <name>Mg(2+)</name>
        <dbReference type="ChEBI" id="CHEBI:18420"/>
        <label>2</label>
    </ligand>
</feature>
<feature type="binding site" evidence="9">
    <location>
        <begin position="115"/>
        <end position="123"/>
    </location>
    <ligand>
        <name>5-phospho-alpha-D-ribose 1-diphosphate</name>
        <dbReference type="ChEBI" id="CHEBI:58017"/>
    </ligand>
</feature>
<dbReference type="AlphaFoldDB" id="A0A839R1A7"/>
<evidence type="ECO:0000256" key="3">
    <source>
        <dbReference type="ARBA" id="ARBA00022676"/>
    </source>
</evidence>
<dbReference type="UniPathway" id="UPA00035">
    <property type="reaction ID" value="UER00041"/>
</dbReference>
<dbReference type="GO" id="GO:0000162">
    <property type="term" value="P:L-tryptophan biosynthetic process"/>
    <property type="evidence" value="ECO:0007669"/>
    <property type="project" value="UniProtKB-UniRule"/>
</dbReference>
<dbReference type="GO" id="GO:0005829">
    <property type="term" value="C:cytosol"/>
    <property type="evidence" value="ECO:0007669"/>
    <property type="project" value="TreeGrafter"/>
</dbReference>
<evidence type="ECO:0000259" key="10">
    <source>
        <dbReference type="Pfam" id="PF00591"/>
    </source>
</evidence>
<name>A0A839R1A7_9MICO</name>
<feature type="binding site" evidence="9">
    <location>
        <position position="127"/>
    </location>
    <ligand>
        <name>5-phospho-alpha-D-ribose 1-diphosphate</name>
        <dbReference type="ChEBI" id="CHEBI:58017"/>
    </ligand>
</feature>
<comment type="catalytic activity">
    <reaction evidence="7 9">
        <text>N-(5-phospho-beta-D-ribosyl)anthranilate + diphosphate = 5-phospho-alpha-D-ribose 1-diphosphate + anthranilate</text>
        <dbReference type="Rhea" id="RHEA:11768"/>
        <dbReference type="ChEBI" id="CHEBI:16567"/>
        <dbReference type="ChEBI" id="CHEBI:18277"/>
        <dbReference type="ChEBI" id="CHEBI:33019"/>
        <dbReference type="ChEBI" id="CHEBI:58017"/>
        <dbReference type="EC" id="2.4.2.18"/>
    </reaction>
</comment>
<feature type="binding site" evidence="9">
    <location>
        <begin position="97"/>
        <end position="100"/>
    </location>
    <ligand>
        <name>5-phospho-alpha-D-ribose 1-diphosphate</name>
        <dbReference type="ChEBI" id="CHEBI:58017"/>
    </ligand>
</feature>
<dbReference type="Gene3D" id="3.40.1030.10">
    <property type="entry name" value="Nucleoside phosphorylase/phosphoribosyltransferase catalytic domain"/>
    <property type="match status" value="1"/>
</dbReference>
<keyword evidence="4 9" id="KW-0808">Transferase</keyword>
<dbReference type="FunFam" id="3.40.1030.10:FF:000002">
    <property type="entry name" value="Anthranilate phosphoribosyltransferase"/>
    <property type="match status" value="1"/>
</dbReference>
<dbReference type="InterPro" id="IPR000312">
    <property type="entry name" value="Glycosyl_Trfase_fam3"/>
</dbReference>
<evidence type="ECO:0000256" key="5">
    <source>
        <dbReference type="ARBA" id="ARBA00022822"/>
    </source>
</evidence>
<feature type="binding site" evidence="9">
    <location>
        <position position="87"/>
    </location>
    <ligand>
        <name>5-phospho-alpha-D-ribose 1-diphosphate</name>
        <dbReference type="ChEBI" id="CHEBI:58017"/>
    </ligand>
</feature>
<evidence type="ECO:0000256" key="1">
    <source>
        <dbReference type="ARBA" id="ARBA00004907"/>
    </source>
</evidence>
<dbReference type="SUPFAM" id="SSF47648">
    <property type="entry name" value="Nucleoside phosphorylase/phosphoribosyltransferase N-terminal domain"/>
    <property type="match status" value="1"/>
</dbReference>
<dbReference type="NCBIfam" id="TIGR01245">
    <property type="entry name" value="trpD"/>
    <property type="match status" value="1"/>
</dbReference>
<evidence type="ECO:0000256" key="6">
    <source>
        <dbReference type="ARBA" id="ARBA00023141"/>
    </source>
</evidence>
<keyword evidence="9" id="KW-0479">Metal-binding</keyword>
<dbReference type="RefSeq" id="WP_183374157.1">
    <property type="nucleotide sequence ID" value="NZ_CBCSFZ010000005.1"/>
</dbReference>
<reference evidence="12 13" key="1">
    <citation type="submission" date="2020-08" db="EMBL/GenBank/DDBJ databases">
        <title>Sequencing the genomes of 1000 actinobacteria strains.</title>
        <authorList>
            <person name="Klenk H.-P."/>
        </authorList>
    </citation>
    <scope>NUCLEOTIDE SEQUENCE [LARGE SCALE GENOMIC DNA]</scope>
    <source>
        <strain evidence="12 13">DSM 23040</strain>
    </source>
</reference>
<comment type="function">
    <text evidence="9">Catalyzes the transfer of the phosphoribosyl group of 5-phosphorylribose-1-pyrophosphate (PRPP) to anthranilate to yield N-(5'-phosphoribosyl)-anthranilate (PRA).</text>
</comment>
<comment type="caution">
    <text evidence="12">The sequence shown here is derived from an EMBL/GenBank/DDBJ whole genome shotgun (WGS) entry which is preliminary data.</text>
</comment>
<keyword evidence="5 9" id="KW-0822">Tryptophan biosynthesis</keyword>
<sequence length="357" mass="36817">MTTPGTSPTWRSLTSALLRGENLDSASVRWAMAEVMDGAVEPVSLAGFLVALEAKGPTVTEVRALADEMVAHARTFTAPTGAVDIVGTGGDGANTVNISTMASVVIAASGLPVVKHGNRAASSKSGAADCLEQLGVRLDLPAGDVAAMVEKVGITFCFAQVFHPSMRFAAPARKGLGLPTVFNILGPITNPGRVEASAVGVASASMAPVIAGVFQERGASALVFRGRDGLDELTIADDSDVWEVRGGEIRPHVLNPSELLGLRKAPLSELVGGSPAYNAEVARRIFDGERSAARDAVLLNAAAGITAAAGIGQEPSDGFEDRFSAAFARAEETLDSGRPAELIETWASTSQELLAAR</sequence>
<dbReference type="InterPro" id="IPR005940">
    <property type="entry name" value="Anthranilate_Pribosyl_Tfrase"/>
</dbReference>
<dbReference type="Pfam" id="PF02885">
    <property type="entry name" value="Glycos_trans_3N"/>
    <property type="match status" value="1"/>
</dbReference>
<keyword evidence="13" id="KW-1185">Reference proteome</keyword>
<comment type="subunit">
    <text evidence="9">Homodimer.</text>
</comment>
<keyword evidence="3 9" id="KW-0328">Glycosyltransferase</keyword>
<feature type="binding site" evidence="9">
    <location>
        <position position="232"/>
    </location>
    <ligand>
        <name>Mg(2+)</name>
        <dbReference type="ChEBI" id="CHEBI:18420"/>
        <label>1</label>
    </ligand>
</feature>
<comment type="pathway">
    <text evidence="1 9">Amino-acid biosynthesis; L-tryptophan biosynthesis; L-tryptophan from chorismate: step 2/5.</text>
</comment>
<dbReference type="InterPro" id="IPR035902">
    <property type="entry name" value="Nuc_phospho_transferase"/>
</dbReference>
<dbReference type="EC" id="2.4.2.18" evidence="9"/>
<feature type="binding site" evidence="9">
    <location>
        <position position="173"/>
    </location>
    <ligand>
        <name>anthranilate</name>
        <dbReference type="ChEBI" id="CHEBI:16567"/>
        <label>2</label>
    </ligand>
</feature>
<dbReference type="GO" id="GO:0004048">
    <property type="term" value="F:anthranilate phosphoribosyltransferase activity"/>
    <property type="evidence" value="ECO:0007669"/>
    <property type="project" value="UniProtKB-UniRule"/>
</dbReference>
<dbReference type="InterPro" id="IPR036320">
    <property type="entry name" value="Glycosyl_Trfase_fam3_N_dom_sf"/>
</dbReference>
<feature type="binding site" evidence="9">
    <location>
        <begin position="90"/>
        <end position="91"/>
    </location>
    <ligand>
        <name>5-phospho-alpha-D-ribose 1-diphosphate</name>
        <dbReference type="ChEBI" id="CHEBI:58017"/>
    </ligand>
</feature>
<dbReference type="Gene3D" id="1.20.970.10">
    <property type="entry name" value="Transferase, Pyrimidine Nucleoside Phosphorylase, Chain C"/>
    <property type="match status" value="1"/>
</dbReference>
<evidence type="ECO:0000313" key="12">
    <source>
        <dbReference type="EMBL" id="MBB3022266.1"/>
    </source>
</evidence>
<dbReference type="GO" id="GO:0000287">
    <property type="term" value="F:magnesium ion binding"/>
    <property type="evidence" value="ECO:0007669"/>
    <property type="project" value="UniProtKB-UniRule"/>
</dbReference>
<feature type="binding site" evidence="9">
    <location>
        <position position="87"/>
    </location>
    <ligand>
        <name>anthranilate</name>
        <dbReference type="ChEBI" id="CHEBI:16567"/>
        <label>1</label>
    </ligand>
</feature>
<dbReference type="HAMAP" id="MF_00211">
    <property type="entry name" value="TrpD"/>
    <property type="match status" value="1"/>
</dbReference>
<dbReference type="SUPFAM" id="SSF52418">
    <property type="entry name" value="Nucleoside phosphorylase/phosphoribosyltransferase catalytic domain"/>
    <property type="match status" value="1"/>
</dbReference>
<accession>A0A839R1A7</accession>
<dbReference type="PANTHER" id="PTHR43285">
    <property type="entry name" value="ANTHRANILATE PHOSPHORIBOSYLTRANSFERASE"/>
    <property type="match status" value="1"/>
</dbReference>
<dbReference type="EMBL" id="JACHWP010000001">
    <property type="protein sequence ID" value="MBB3022266.1"/>
    <property type="molecule type" value="Genomic_DNA"/>
</dbReference>